<evidence type="ECO:0000313" key="4">
    <source>
        <dbReference type="Proteomes" id="UP000005877"/>
    </source>
</evidence>
<dbReference type="PROSITE" id="PS51037">
    <property type="entry name" value="YEATS"/>
    <property type="match status" value="1"/>
</dbReference>
<dbReference type="HOGENOM" id="CLU_791340_0_0_2"/>
<dbReference type="Pfam" id="PF20305">
    <property type="entry name" value="pYEATS"/>
    <property type="match status" value="1"/>
</dbReference>
<dbReference type="STRING" id="1110509.Mhar_0733"/>
<dbReference type="Gene3D" id="2.60.40.1970">
    <property type="entry name" value="YEATS domain"/>
    <property type="match status" value="1"/>
</dbReference>
<dbReference type="EMBL" id="CP003117">
    <property type="protein sequence ID" value="AET64111.1"/>
    <property type="molecule type" value="Genomic_DNA"/>
</dbReference>
<protein>
    <recommendedName>
        <fullName evidence="2">YEATS domain-containing protein</fullName>
    </recommendedName>
</protein>
<reference evidence="3 4" key="1">
    <citation type="journal article" date="2012" name="PLoS ONE">
        <title>The genome characteristics and predicted function of methyl-group oxidation pathway in the obligate aceticlastic methanogens, Methanosaeta spp.</title>
        <authorList>
            <person name="Zhu J."/>
            <person name="Zheng H."/>
            <person name="Ai G."/>
            <person name="Zhang G."/>
            <person name="Liu D."/>
            <person name="Liu X."/>
            <person name="Dong X."/>
        </authorList>
    </citation>
    <scope>NUCLEOTIDE SEQUENCE [LARGE SCALE GENOMIC DNA]</scope>
    <source>
        <strain evidence="3 4">6Ac</strain>
    </source>
</reference>
<dbReference type="PATRIC" id="fig|1110509.7.peg.822"/>
<evidence type="ECO:0000259" key="2">
    <source>
        <dbReference type="PROSITE" id="PS51037"/>
    </source>
</evidence>
<evidence type="ECO:0000313" key="3">
    <source>
        <dbReference type="EMBL" id="AET64111.1"/>
    </source>
</evidence>
<dbReference type="Proteomes" id="UP000005877">
    <property type="component" value="Chromosome"/>
</dbReference>
<dbReference type="InterPro" id="IPR038704">
    <property type="entry name" value="YEAST_sf"/>
</dbReference>
<evidence type="ECO:0000256" key="1">
    <source>
        <dbReference type="SAM" id="MobiDB-lite"/>
    </source>
</evidence>
<dbReference type="InterPro" id="IPR046888">
    <property type="entry name" value="pYEATS"/>
</dbReference>
<feature type="domain" description="YEATS" evidence="2">
    <location>
        <begin position="195"/>
        <end position="350"/>
    </location>
</feature>
<dbReference type="KEGG" id="mhi:Mhar_0733"/>
<sequence length="350" mass="39381">MRIKADEKLLCRFIKLYIMIVRSAFKPTVLLLGLILFGSSPSLAQFGGWDSPGDLGPWEEEGSSSFGWTEPPPSETSETGEADFPSSILESPETLIEEGGSFEYRPASSPAPTVAPFSIAPGGGQNAFWIVSSDGSRYWQAVNIPVYHYARLLIIPSSSGSLMVEKRTPSGLVQTRYLGNVWAHNQYRTWFYADAPGIHQLRYRIGNGPYSDVLTFYVGAGVPVPPPAPDGRPNIQIVTQAVDPQTNRVYYSYNPQGLQIFRIKVLVTGPDLYRIRSVHYQLHPTFSPSEQTMTNPRDNFELELWTWGAFNMPITVTMTDGRAYRYDYRFTFGDQLRDAQRRGVPFVRVW</sequence>
<organism evidence="3 4">
    <name type="scientific">Methanothrix harundinacea (strain 6Ac)</name>
    <name type="common">Methanosaeta harundinacea</name>
    <dbReference type="NCBI Taxonomy" id="1110509"/>
    <lineage>
        <taxon>Archaea</taxon>
        <taxon>Methanobacteriati</taxon>
        <taxon>Methanobacteriota</taxon>
        <taxon>Stenosarchaea group</taxon>
        <taxon>Methanomicrobia</taxon>
        <taxon>Methanotrichales</taxon>
        <taxon>Methanotrichaceae</taxon>
        <taxon>Methanothrix</taxon>
    </lineage>
</organism>
<keyword evidence="4" id="KW-1185">Reference proteome</keyword>
<feature type="region of interest" description="Disordered" evidence="1">
    <location>
        <begin position="59"/>
        <end position="85"/>
    </location>
</feature>
<gene>
    <name evidence="3" type="ordered locus">Mhar_0733</name>
</gene>
<name>G7WKS8_METH6</name>
<dbReference type="AlphaFoldDB" id="G7WKS8"/>
<accession>G7WKS8</accession>
<dbReference type="InterPro" id="IPR055129">
    <property type="entry name" value="YEATS_dom"/>
</dbReference>
<proteinExistence type="predicted"/>